<comment type="caution">
    <text evidence="1">The sequence shown here is derived from an EMBL/GenBank/DDBJ whole genome shotgun (WGS) entry which is preliminary data.</text>
</comment>
<dbReference type="Proteomes" id="UP000761411">
    <property type="component" value="Unassembled WGS sequence"/>
</dbReference>
<sequence>MDKANRNIENYILIYSQLRERYRWKVTDQSVLMMVASLYISNNRTFDMNRFTELAEFIKSESGIFSPLRSESRFTFAAMLDTRFESPKEKFPAFIAAYNALVSEGFSKNTFTYIAAMQLVTANLVDLKSLSERARAIYKKMREEHLFLTGHSDYPLAVMLAQHDRQTDEMISYIEDLYSKLSQNGFRKGNDLQSMSHILSLNENSTADDMVALSTEIYDRMKKEGIKPKSMFYPQIALLTLIEKGNDNLSEIKAIWEQLNAEKLFKWKKDINFMMAVNFVISDKVEHSPLLQTNLSTTIETLIQAQQAASIAAISSAAVVASSSGGE</sequence>
<accession>A0A944CNU5</accession>
<name>A0A944CNU5_9BACI</name>
<proteinExistence type="predicted"/>
<keyword evidence="2" id="KW-1185">Reference proteome</keyword>
<reference evidence="1 2" key="1">
    <citation type="journal article" date="2021" name="Microorganisms">
        <title>Bacterial Dimethylsulfoniopropionate Biosynthesis in the East China Sea.</title>
        <authorList>
            <person name="Liu J."/>
            <person name="Zhang Y."/>
            <person name="Liu J."/>
            <person name="Zhong H."/>
            <person name="Williams B.T."/>
            <person name="Zheng Y."/>
            <person name="Curson A.R.J."/>
            <person name="Sun C."/>
            <person name="Sun H."/>
            <person name="Song D."/>
            <person name="Wagner Mackenzie B."/>
            <person name="Bermejo Martinez A."/>
            <person name="Todd J.D."/>
            <person name="Zhang X.H."/>
        </authorList>
    </citation>
    <scope>NUCLEOTIDE SEQUENCE [LARGE SCALE GENOMIC DNA]</scope>
    <source>
        <strain evidence="1 2">ESS08</strain>
    </source>
</reference>
<dbReference type="EMBL" id="QTKX01000003">
    <property type="protein sequence ID" value="MBS8266400.1"/>
    <property type="molecule type" value="Genomic_DNA"/>
</dbReference>
<organism evidence="1 2">
    <name type="scientific">Mesobacillus boroniphilus</name>
    <dbReference type="NCBI Taxonomy" id="308892"/>
    <lineage>
        <taxon>Bacteria</taxon>
        <taxon>Bacillati</taxon>
        <taxon>Bacillota</taxon>
        <taxon>Bacilli</taxon>
        <taxon>Bacillales</taxon>
        <taxon>Bacillaceae</taxon>
        <taxon>Mesobacillus</taxon>
    </lineage>
</organism>
<gene>
    <name evidence="1" type="ORF">DYI25_18410</name>
</gene>
<protein>
    <submittedName>
        <fullName evidence="1">DUF4003 domain-containing protein</fullName>
    </submittedName>
</protein>
<dbReference type="Pfam" id="PF13170">
    <property type="entry name" value="DUF4003"/>
    <property type="match status" value="1"/>
</dbReference>
<evidence type="ECO:0000313" key="1">
    <source>
        <dbReference type="EMBL" id="MBS8266400.1"/>
    </source>
</evidence>
<dbReference type="RefSeq" id="WP_213371686.1">
    <property type="nucleotide sequence ID" value="NZ_QTKX01000003.1"/>
</dbReference>
<dbReference type="InterPro" id="IPR025062">
    <property type="entry name" value="DUF4003"/>
</dbReference>
<evidence type="ECO:0000313" key="2">
    <source>
        <dbReference type="Proteomes" id="UP000761411"/>
    </source>
</evidence>
<dbReference type="AlphaFoldDB" id="A0A944CNU5"/>